<dbReference type="Proteomes" id="UP000604046">
    <property type="component" value="Unassembled WGS sequence"/>
</dbReference>
<feature type="compositionally biased region" description="Basic and acidic residues" evidence="1">
    <location>
        <begin position="30"/>
        <end position="39"/>
    </location>
</feature>
<evidence type="ECO:0000256" key="1">
    <source>
        <dbReference type="SAM" id="MobiDB-lite"/>
    </source>
</evidence>
<organism evidence="2 3">
    <name type="scientific">Symbiodinium natans</name>
    <dbReference type="NCBI Taxonomy" id="878477"/>
    <lineage>
        <taxon>Eukaryota</taxon>
        <taxon>Sar</taxon>
        <taxon>Alveolata</taxon>
        <taxon>Dinophyceae</taxon>
        <taxon>Suessiales</taxon>
        <taxon>Symbiodiniaceae</taxon>
        <taxon>Symbiodinium</taxon>
    </lineage>
</organism>
<dbReference type="Pfam" id="PF14421">
    <property type="entry name" value="LmjF365940-deam"/>
    <property type="match status" value="1"/>
</dbReference>
<dbReference type="SUPFAM" id="SSF53927">
    <property type="entry name" value="Cytidine deaminase-like"/>
    <property type="match status" value="1"/>
</dbReference>
<proteinExistence type="predicted"/>
<comment type="caution">
    <text evidence="2">The sequence shown here is derived from an EMBL/GenBank/DDBJ whole genome shotgun (WGS) entry which is preliminary data.</text>
</comment>
<reference evidence="2" key="1">
    <citation type="submission" date="2021-02" db="EMBL/GenBank/DDBJ databases">
        <authorList>
            <person name="Dougan E. K."/>
            <person name="Rhodes N."/>
            <person name="Thang M."/>
            <person name="Chan C."/>
        </authorList>
    </citation>
    <scope>NUCLEOTIDE SEQUENCE</scope>
</reference>
<protein>
    <submittedName>
        <fullName evidence="2">Pkd2 protein</fullName>
    </submittedName>
</protein>
<name>A0A812S7A4_9DINO</name>
<accession>A0A812S7A4</accession>
<dbReference type="AlphaFoldDB" id="A0A812S7A4"/>
<gene>
    <name evidence="2" type="primary">pkd2</name>
    <name evidence="2" type="ORF">SNAT2548_LOCUS26115</name>
</gene>
<sequence length="256" mass="28859">MRCFQFFCNALCSPSSSSAPRAKVTFQEQADVRHEPETEKEPDEEAPASLKDRLLQRLTRMNTQELLHRIRRNISSFSVNDLEDLSWDWEDISTEPDVAFAVVELKEFLTEWQEADTDNFWQRKSHKVVLAVVVCARDDGSLVAMRGMNTEVSLPSGSLCAERAGIARAATELFRADAIKAIAVIDPSGDIAPLWPCEVCQSWLSKLREQSPRITVVAFPNKDHDFQRIVVRRNGKDVRPPTSVSTRTSLKGVEKA</sequence>
<evidence type="ECO:0000313" key="2">
    <source>
        <dbReference type="EMBL" id="CAE7467105.1"/>
    </source>
</evidence>
<dbReference type="OrthoDB" id="441192at2759"/>
<feature type="region of interest" description="Disordered" evidence="1">
    <location>
        <begin position="23"/>
        <end position="48"/>
    </location>
</feature>
<dbReference type="EMBL" id="CAJNDS010002418">
    <property type="protein sequence ID" value="CAE7467105.1"/>
    <property type="molecule type" value="Genomic_DNA"/>
</dbReference>
<dbReference type="GO" id="GO:0003824">
    <property type="term" value="F:catalytic activity"/>
    <property type="evidence" value="ECO:0007669"/>
    <property type="project" value="InterPro"/>
</dbReference>
<keyword evidence="3" id="KW-1185">Reference proteome</keyword>
<evidence type="ECO:0000313" key="3">
    <source>
        <dbReference type="Proteomes" id="UP000604046"/>
    </source>
</evidence>
<feature type="region of interest" description="Disordered" evidence="1">
    <location>
        <begin position="236"/>
        <end position="256"/>
    </location>
</feature>
<dbReference type="CDD" id="cd01283">
    <property type="entry name" value="cytidine_deaminase"/>
    <property type="match status" value="1"/>
</dbReference>
<dbReference type="InterPro" id="IPR032723">
    <property type="entry name" value="Deaminase_LmjF365940"/>
</dbReference>
<dbReference type="InterPro" id="IPR016193">
    <property type="entry name" value="Cytidine_deaminase-like"/>
</dbReference>
<dbReference type="Gene3D" id="3.40.140.10">
    <property type="entry name" value="Cytidine Deaminase, domain 2"/>
    <property type="match status" value="1"/>
</dbReference>